<evidence type="ECO:0000313" key="3">
    <source>
        <dbReference type="EMBL" id="MFC7327004.1"/>
    </source>
</evidence>
<dbReference type="NCBIfam" id="TIGR01361">
    <property type="entry name" value="DAHP_synth_Bsub"/>
    <property type="match status" value="1"/>
</dbReference>
<dbReference type="PANTHER" id="PTHR43018:SF1">
    <property type="entry name" value="PROTEIN AROA(G)"/>
    <property type="match status" value="1"/>
</dbReference>
<dbReference type="InterPro" id="IPR052899">
    <property type="entry name" value="Class-I_DAHP_synthase"/>
</dbReference>
<name>A0ABW2KCZ4_9ACTN</name>
<dbReference type="InterPro" id="IPR006218">
    <property type="entry name" value="DAHP1/KDSA"/>
</dbReference>
<evidence type="ECO:0000256" key="1">
    <source>
        <dbReference type="ARBA" id="ARBA00022679"/>
    </source>
</evidence>
<comment type="caution">
    <text evidence="3">The sequence shown here is derived from an EMBL/GenBank/DDBJ whole genome shotgun (WGS) entry which is preliminary data.</text>
</comment>
<dbReference type="NCBIfam" id="NF009239">
    <property type="entry name" value="PRK12595.1"/>
    <property type="match status" value="1"/>
</dbReference>
<dbReference type="SUPFAM" id="SSF51569">
    <property type="entry name" value="Aldolase"/>
    <property type="match status" value="1"/>
</dbReference>
<dbReference type="GO" id="GO:0003849">
    <property type="term" value="F:3-deoxy-7-phosphoheptulonate synthase activity"/>
    <property type="evidence" value="ECO:0007669"/>
    <property type="project" value="UniProtKB-EC"/>
</dbReference>
<organism evidence="3 4">
    <name type="scientific">Marinactinospora rubrisoli</name>
    <dbReference type="NCBI Taxonomy" id="2715399"/>
    <lineage>
        <taxon>Bacteria</taxon>
        <taxon>Bacillati</taxon>
        <taxon>Actinomycetota</taxon>
        <taxon>Actinomycetes</taxon>
        <taxon>Streptosporangiales</taxon>
        <taxon>Nocardiopsidaceae</taxon>
        <taxon>Marinactinospora</taxon>
    </lineage>
</organism>
<proteinExistence type="predicted"/>
<dbReference type="RefSeq" id="WP_379869115.1">
    <property type="nucleotide sequence ID" value="NZ_JBHTBH010000002.1"/>
</dbReference>
<dbReference type="PANTHER" id="PTHR43018">
    <property type="entry name" value="PHOSPHO-2-DEHYDRO-3-DEOXYHEPTONATE ALDOLASE"/>
    <property type="match status" value="1"/>
</dbReference>
<reference evidence="4" key="1">
    <citation type="journal article" date="2019" name="Int. J. Syst. Evol. Microbiol.">
        <title>The Global Catalogue of Microorganisms (GCM) 10K type strain sequencing project: providing services to taxonomists for standard genome sequencing and annotation.</title>
        <authorList>
            <consortium name="The Broad Institute Genomics Platform"/>
            <consortium name="The Broad Institute Genome Sequencing Center for Infectious Disease"/>
            <person name="Wu L."/>
            <person name="Ma J."/>
        </authorList>
    </citation>
    <scope>NUCLEOTIDE SEQUENCE [LARGE SCALE GENOMIC DNA]</scope>
    <source>
        <strain evidence="4">CGMCC 4.7382</strain>
    </source>
</reference>
<protein>
    <submittedName>
        <fullName evidence="3">3-deoxy-7-phosphoheptulonate synthase</fullName>
        <ecNumber evidence="3">2.5.1.54</ecNumber>
    </submittedName>
</protein>
<dbReference type="Gene3D" id="3.20.20.70">
    <property type="entry name" value="Aldolase class I"/>
    <property type="match status" value="1"/>
</dbReference>
<dbReference type="EC" id="2.5.1.54" evidence="3"/>
<evidence type="ECO:0000313" key="4">
    <source>
        <dbReference type="Proteomes" id="UP001596540"/>
    </source>
</evidence>
<accession>A0ABW2KCZ4</accession>
<gene>
    <name evidence="3" type="primary">aroF</name>
    <name evidence="3" type="ORF">ACFQRF_04550</name>
</gene>
<keyword evidence="1 3" id="KW-0808">Transferase</keyword>
<feature type="domain" description="DAHP synthetase I/KDSA" evidence="2">
    <location>
        <begin position="86"/>
        <end position="320"/>
    </location>
</feature>
<keyword evidence="4" id="KW-1185">Reference proteome</keyword>
<dbReference type="InterPro" id="IPR006268">
    <property type="entry name" value="DAHP_syn_2"/>
</dbReference>
<sequence>MLVITNARPSVLAGIDRILVENGLTHTRHPGPDRCVIAVDGHAGAATITRLAATPGVIDVLTAPGDQWLSARRVRPSTTRVDVGFGVEVGGDAFVVAAGPCAVESQAVLNDITSVVALGGASILRGGAFKPRSHPASFQGLGAEGLALLARQREVTAIPVVTEVLDPRHVAAVAESADILQIGARNMHNFELLKEAGRSGRPVLLKRGLAATVDEWFGAAEYVLRTGNPHVILCERGVRTFEPATRFTLDLGAVAVAKRRGHLPVLVDPSHATGRRELVRPLALAAAAAGADGLLLDVHTAPETARCDGAQALTAADFDRLMADLRPVLRALGRPLVSDTRVLAEGNPS</sequence>
<evidence type="ECO:0000259" key="2">
    <source>
        <dbReference type="Pfam" id="PF00793"/>
    </source>
</evidence>
<dbReference type="Pfam" id="PF00793">
    <property type="entry name" value="DAHP_synth_1"/>
    <property type="match status" value="1"/>
</dbReference>
<dbReference type="EMBL" id="JBHTBH010000002">
    <property type="protein sequence ID" value="MFC7327004.1"/>
    <property type="molecule type" value="Genomic_DNA"/>
</dbReference>
<dbReference type="NCBIfam" id="NF006421">
    <property type="entry name" value="PRK08673.1"/>
    <property type="match status" value="1"/>
</dbReference>
<dbReference type="Proteomes" id="UP001596540">
    <property type="component" value="Unassembled WGS sequence"/>
</dbReference>
<dbReference type="InterPro" id="IPR013785">
    <property type="entry name" value="Aldolase_TIM"/>
</dbReference>